<feature type="transmembrane region" description="Helical" evidence="7">
    <location>
        <begin position="190"/>
        <end position="210"/>
    </location>
</feature>
<feature type="transmembrane region" description="Helical" evidence="7">
    <location>
        <begin position="268"/>
        <end position="284"/>
    </location>
</feature>
<proteinExistence type="predicted"/>
<keyword evidence="4 7" id="KW-0472">Membrane</keyword>
<evidence type="ECO:0000256" key="4">
    <source>
        <dbReference type="ARBA" id="ARBA00023136"/>
    </source>
</evidence>
<dbReference type="RefSeq" id="WP_184940136.1">
    <property type="nucleotide sequence ID" value="NZ_JACHJV010000001.1"/>
</dbReference>
<dbReference type="SUPFAM" id="SSF103473">
    <property type="entry name" value="MFS general substrate transporter"/>
    <property type="match status" value="1"/>
</dbReference>
<evidence type="ECO:0000256" key="6">
    <source>
        <dbReference type="SAM" id="MobiDB-lite"/>
    </source>
</evidence>
<evidence type="ECO:0000256" key="2">
    <source>
        <dbReference type="ARBA" id="ARBA00022692"/>
    </source>
</evidence>
<feature type="transmembrane region" description="Helical" evidence="7">
    <location>
        <begin position="97"/>
        <end position="117"/>
    </location>
</feature>
<evidence type="ECO:0000259" key="8">
    <source>
        <dbReference type="PROSITE" id="PS50850"/>
    </source>
</evidence>
<evidence type="ECO:0000256" key="7">
    <source>
        <dbReference type="SAM" id="Phobius"/>
    </source>
</evidence>
<comment type="subcellular location">
    <subcellularLocation>
        <location evidence="1">Cell membrane</location>
        <topology evidence="1">Multi-pass membrane protein</topology>
    </subcellularLocation>
</comment>
<evidence type="ECO:0000313" key="9">
    <source>
        <dbReference type="EMBL" id="MBB4926642.1"/>
    </source>
</evidence>
<gene>
    <name evidence="9" type="ORF">FHR34_005635</name>
</gene>
<name>A0A7W7R737_KITKI</name>
<dbReference type="Gene3D" id="1.20.1720.10">
    <property type="entry name" value="Multidrug resistance protein D"/>
    <property type="match status" value="1"/>
</dbReference>
<dbReference type="InterPro" id="IPR020846">
    <property type="entry name" value="MFS_dom"/>
</dbReference>
<dbReference type="GO" id="GO:0046677">
    <property type="term" value="P:response to antibiotic"/>
    <property type="evidence" value="ECO:0007669"/>
    <property type="project" value="UniProtKB-KW"/>
</dbReference>
<accession>A0A7W7R737</accession>
<evidence type="ECO:0000256" key="1">
    <source>
        <dbReference type="ARBA" id="ARBA00004651"/>
    </source>
</evidence>
<dbReference type="InterPro" id="IPR011701">
    <property type="entry name" value="MFS"/>
</dbReference>
<feature type="transmembrane region" description="Helical" evidence="7">
    <location>
        <begin position="373"/>
        <end position="394"/>
    </location>
</feature>
<dbReference type="PANTHER" id="PTHR42718:SF39">
    <property type="entry name" value="ACTINORHODIN TRANSPORTER-RELATED"/>
    <property type="match status" value="1"/>
</dbReference>
<feature type="domain" description="Major facilitator superfamily (MFS) profile" evidence="8">
    <location>
        <begin position="32"/>
        <end position="501"/>
    </location>
</feature>
<evidence type="ECO:0000256" key="5">
    <source>
        <dbReference type="ARBA" id="ARBA00023251"/>
    </source>
</evidence>
<dbReference type="EMBL" id="JACHJV010000001">
    <property type="protein sequence ID" value="MBB4926642.1"/>
    <property type="molecule type" value="Genomic_DNA"/>
</dbReference>
<keyword evidence="2 7" id="KW-0812">Transmembrane</keyword>
<keyword evidence="3 7" id="KW-1133">Transmembrane helix</keyword>
<dbReference type="GO" id="GO:0022857">
    <property type="term" value="F:transmembrane transporter activity"/>
    <property type="evidence" value="ECO:0007669"/>
    <property type="project" value="InterPro"/>
</dbReference>
<dbReference type="Proteomes" id="UP000540506">
    <property type="component" value="Unassembled WGS sequence"/>
</dbReference>
<dbReference type="Gene3D" id="1.20.1250.20">
    <property type="entry name" value="MFS general substrate transporter like domains"/>
    <property type="match status" value="1"/>
</dbReference>
<dbReference type="PROSITE" id="PS50850">
    <property type="entry name" value="MFS"/>
    <property type="match status" value="1"/>
</dbReference>
<feature type="transmembrane region" description="Helical" evidence="7">
    <location>
        <begin position="156"/>
        <end position="178"/>
    </location>
</feature>
<feature type="transmembrane region" description="Helical" evidence="7">
    <location>
        <begin position="471"/>
        <end position="495"/>
    </location>
</feature>
<evidence type="ECO:0000313" key="10">
    <source>
        <dbReference type="Proteomes" id="UP000540506"/>
    </source>
</evidence>
<feature type="transmembrane region" description="Helical" evidence="7">
    <location>
        <begin position="448"/>
        <end position="465"/>
    </location>
</feature>
<feature type="transmembrane region" description="Helical" evidence="7">
    <location>
        <begin position="123"/>
        <end position="144"/>
    </location>
</feature>
<feature type="region of interest" description="Disordered" evidence="6">
    <location>
        <begin position="1"/>
        <end position="20"/>
    </location>
</feature>
<dbReference type="InterPro" id="IPR005829">
    <property type="entry name" value="Sugar_transporter_CS"/>
</dbReference>
<dbReference type="Pfam" id="PF07690">
    <property type="entry name" value="MFS_1"/>
    <property type="match status" value="1"/>
</dbReference>
<dbReference type="GO" id="GO:0005886">
    <property type="term" value="C:plasma membrane"/>
    <property type="evidence" value="ECO:0007669"/>
    <property type="project" value="UniProtKB-SubCell"/>
</dbReference>
<reference evidence="9 10" key="1">
    <citation type="submission" date="2020-08" db="EMBL/GenBank/DDBJ databases">
        <title>Sequencing the genomes of 1000 actinobacteria strains.</title>
        <authorList>
            <person name="Klenk H.-P."/>
        </authorList>
    </citation>
    <scope>NUCLEOTIDE SEQUENCE [LARGE SCALE GENOMIC DNA]</scope>
    <source>
        <strain evidence="9 10">DSM 41654</strain>
    </source>
</reference>
<dbReference type="CDD" id="cd17321">
    <property type="entry name" value="MFS_MMR_MDR_like"/>
    <property type="match status" value="1"/>
</dbReference>
<feature type="transmembrane region" description="Helical" evidence="7">
    <location>
        <begin position="400"/>
        <end position="420"/>
    </location>
</feature>
<dbReference type="InterPro" id="IPR036259">
    <property type="entry name" value="MFS_trans_sf"/>
</dbReference>
<evidence type="ECO:0000256" key="3">
    <source>
        <dbReference type="ARBA" id="ARBA00022989"/>
    </source>
</evidence>
<dbReference type="PRINTS" id="PR01036">
    <property type="entry name" value="TCRTETB"/>
</dbReference>
<comment type="caution">
    <text evidence="9">The sequence shown here is derived from an EMBL/GenBank/DDBJ whole genome shotgun (WGS) entry which is preliminary data.</text>
</comment>
<feature type="transmembrane region" description="Helical" evidence="7">
    <location>
        <begin position="70"/>
        <end position="90"/>
    </location>
</feature>
<keyword evidence="10" id="KW-1185">Reference proteome</keyword>
<feature type="transmembrane region" description="Helical" evidence="7">
    <location>
        <begin position="339"/>
        <end position="361"/>
    </location>
</feature>
<dbReference type="PANTHER" id="PTHR42718">
    <property type="entry name" value="MAJOR FACILITATOR SUPERFAMILY MULTIDRUG TRANSPORTER MFSC"/>
    <property type="match status" value="1"/>
</dbReference>
<protein>
    <submittedName>
        <fullName evidence="9">EmrB/QacA subfamily drug resistance transporter</fullName>
    </submittedName>
</protein>
<sequence>MSEPKPSVGAVDGGSHPSSAAGRAELRRRWQALAVCLLVGFMTLLDVSIVNVALPSIERGIHASSADLSWVLSGYALTFGLTLIPAGVLGDLWGRRTVFLVGLCLFTAASAACGLAPTATVLVLARLVQGVGGGLLGPQISGLIQQMFSGAARARAFGYFGTTVGLATAAGPLAGGLLINAAGTDSGWRWVFFVNLPIGVLAFVLALRLIPRGVSAGAGGGGGAGARARPDAGRRMIDWVGVALLALGLVAILLPLVQERQWHGAAKWLLVPVGVLVLLGFVGWERRVTARARRTPLMDLSLFAIRCYTFGVTLGLLYFAGFTTVFFIFTLYLQSGLGYSALAAGLAITPFALGSAVSATVGGRWVAKAGRTVILVGLVAVLIGTALAAVAVHLMPGHDAGWATAGPLLVAGVGSGLVIAPNQSLALADVPLPRAGTAGGILQTGQRLGSSLGIACVSAVFFGRLGPGHDWAGAFQMGLLVALGFEAAALCCALADRRGSRKKPADKANCL</sequence>
<feature type="transmembrane region" description="Helical" evidence="7">
    <location>
        <begin position="32"/>
        <end position="50"/>
    </location>
</feature>
<feature type="transmembrane region" description="Helical" evidence="7">
    <location>
        <begin position="236"/>
        <end position="256"/>
    </location>
</feature>
<feature type="transmembrane region" description="Helical" evidence="7">
    <location>
        <begin position="305"/>
        <end position="333"/>
    </location>
</feature>
<dbReference type="AlphaFoldDB" id="A0A7W7R737"/>
<keyword evidence="5" id="KW-0046">Antibiotic resistance</keyword>
<organism evidence="9 10">
    <name type="scientific">Kitasatospora kifunensis</name>
    <name type="common">Streptomyces kifunensis</name>
    <dbReference type="NCBI Taxonomy" id="58351"/>
    <lineage>
        <taxon>Bacteria</taxon>
        <taxon>Bacillati</taxon>
        <taxon>Actinomycetota</taxon>
        <taxon>Actinomycetes</taxon>
        <taxon>Kitasatosporales</taxon>
        <taxon>Streptomycetaceae</taxon>
        <taxon>Kitasatospora</taxon>
    </lineage>
</organism>
<dbReference type="PROSITE" id="PS00217">
    <property type="entry name" value="SUGAR_TRANSPORT_2"/>
    <property type="match status" value="1"/>
</dbReference>